<keyword evidence="1" id="KW-0812">Transmembrane</keyword>
<evidence type="ECO:0000313" key="3">
    <source>
        <dbReference type="Proteomes" id="UP000610862"/>
    </source>
</evidence>
<dbReference type="Proteomes" id="UP000610862">
    <property type="component" value="Unassembled WGS sequence"/>
</dbReference>
<evidence type="ECO:0000313" key="2">
    <source>
        <dbReference type="EMBL" id="MBC8568468.1"/>
    </source>
</evidence>
<keyword evidence="1" id="KW-1133">Transmembrane helix</keyword>
<dbReference type="RefSeq" id="WP_177270345.1">
    <property type="nucleotide sequence ID" value="NZ_JACRTA010000002.1"/>
</dbReference>
<dbReference type="Pfam" id="PF16951">
    <property type="entry name" value="MaAIMP_sms"/>
    <property type="match status" value="1"/>
</dbReference>
<protein>
    <submittedName>
        <fullName evidence="2">Methionine/alanine import family NSS transporter small subunit</fullName>
    </submittedName>
</protein>
<reference evidence="2" key="1">
    <citation type="submission" date="2020-08" db="EMBL/GenBank/DDBJ databases">
        <title>Genome public.</title>
        <authorList>
            <person name="Liu C."/>
            <person name="Sun Q."/>
        </authorList>
    </citation>
    <scope>NUCLEOTIDE SEQUENCE</scope>
    <source>
        <strain evidence="2">NSJ-24</strain>
    </source>
</reference>
<keyword evidence="1" id="KW-0472">Membrane</keyword>
<dbReference type="NCBIfam" id="NF033493">
    <property type="entry name" value="MetS_like_NSS"/>
    <property type="match status" value="1"/>
</dbReference>
<comment type="caution">
    <text evidence="2">The sequence shown here is derived from an EMBL/GenBank/DDBJ whole genome shotgun (WGS) entry which is preliminary data.</text>
</comment>
<accession>A0A926E782</accession>
<dbReference type="AlphaFoldDB" id="A0A926E782"/>
<dbReference type="EMBL" id="JACRTA010000002">
    <property type="protein sequence ID" value="MBC8568468.1"/>
    <property type="molecule type" value="Genomic_DNA"/>
</dbReference>
<proteinExistence type="predicted"/>
<evidence type="ECO:0000256" key="1">
    <source>
        <dbReference type="SAM" id="Phobius"/>
    </source>
</evidence>
<sequence length="35" mass="3684">MSTSAIILMVIGCVGLWGGFAVSCAIAFKHSKKEK</sequence>
<feature type="transmembrane region" description="Helical" evidence="1">
    <location>
        <begin position="6"/>
        <end position="28"/>
    </location>
</feature>
<keyword evidence="3" id="KW-1185">Reference proteome</keyword>
<organism evidence="2 3">
    <name type="scientific">Lentihominibacter hominis</name>
    <dbReference type="NCBI Taxonomy" id="2763645"/>
    <lineage>
        <taxon>Bacteria</taxon>
        <taxon>Bacillati</taxon>
        <taxon>Bacillota</taxon>
        <taxon>Clostridia</taxon>
        <taxon>Peptostreptococcales</taxon>
        <taxon>Anaerovoracaceae</taxon>
        <taxon>Lentihominibacter</taxon>
    </lineage>
</organism>
<name>A0A926E782_9FIRM</name>
<dbReference type="InterPro" id="IPR031596">
    <property type="entry name" value="MaAIMP_sms"/>
</dbReference>
<gene>
    <name evidence="2" type="ORF">H8692_06835</name>
</gene>